<evidence type="ECO:0000259" key="5">
    <source>
        <dbReference type="PROSITE" id="PS50931"/>
    </source>
</evidence>
<accession>A0ABS0AH84</accession>
<proteinExistence type="inferred from homology"/>
<evidence type="ECO:0000313" key="7">
    <source>
        <dbReference type="Proteomes" id="UP000644441"/>
    </source>
</evidence>
<gene>
    <name evidence="6" type="ORF">ISO4_01247</name>
</gene>
<dbReference type="RefSeq" id="WP_194855552.1">
    <property type="nucleotide sequence ID" value="NZ_ARXR01000007.1"/>
</dbReference>
<evidence type="ECO:0000256" key="3">
    <source>
        <dbReference type="ARBA" id="ARBA00023125"/>
    </source>
</evidence>
<dbReference type="InterPro" id="IPR050176">
    <property type="entry name" value="LTTR"/>
</dbReference>
<evidence type="ECO:0000256" key="1">
    <source>
        <dbReference type="ARBA" id="ARBA00009437"/>
    </source>
</evidence>
<organism evidence="6 7">
    <name type="scientific">Alloalcanivorax venustensis ISO4</name>
    <dbReference type="NCBI Taxonomy" id="1177184"/>
    <lineage>
        <taxon>Bacteria</taxon>
        <taxon>Pseudomonadati</taxon>
        <taxon>Pseudomonadota</taxon>
        <taxon>Gammaproteobacteria</taxon>
        <taxon>Oceanospirillales</taxon>
        <taxon>Alcanivoracaceae</taxon>
        <taxon>Alloalcanivorax</taxon>
    </lineage>
</organism>
<dbReference type="PANTHER" id="PTHR30579">
    <property type="entry name" value="TRANSCRIPTIONAL REGULATOR"/>
    <property type="match status" value="1"/>
</dbReference>
<dbReference type="InterPro" id="IPR000847">
    <property type="entry name" value="LysR_HTH_N"/>
</dbReference>
<dbReference type="InterPro" id="IPR005119">
    <property type="entry name" value="LysR_subst-bd"/>
</dbReference>
<dbReference type="InterPro" id="IPR036390">
    <property type="entry name" value="WH_DNA-bd_sf"/>
</dbReference>
<dbReference type="SUPFAM" id="SSF53850">
    <property type="entry name" value="Periplasmic binding protein-like II"/>
    <property type="match status" value="1"/>
</dbReference>
<name>A0ABS0AH84_9GAMM</name>
<evidence type="ECO:0000256" key="2">
    <source>
        <dbReference type="ARBA" id="ARBA00023015"/>
    </source>
</evidence>
<dbReference type="PROSITE" id="PS50931">
    <property type="entry name" value="HTH_LYSR"/>
    <property type="match status" value="1"/>
</dbReference>
<dbReference type="InterPro" id="IPR036388">
    <property type="entry name" value="WH-like_DNA-bd_sf"/>
</dbReference>
<protein>
    <submittedName>
        <fullName evidence="6">LysR family transcriptional regulator</fullName>
    </submittedName>
</protein>
<dbReference type="Gene3D" id="3.40.190.10">
    <property type="entry name" value="Periplasmic binding protein-like II"/>
    <property type="match status" value="1"/>
</dbReference>
<dbReference type="PANTHER" id="PTHR30579:SF8">
    <property type="entry name" value="HTH-TYPE TRANSCRIPTIONAL REGULATOR HDFR"/>
    <property type="match status" value="1"/>
</dbReference>
<keyword evidence="7" id="KW-1185">Reference proteome</keyword>
<dbReference type="Proteomes" id="UP000644441">
    <property type="component" value="Unassembled WGS sequence"/>
</dbReference>
<comment type="caution">
    <text evidence="6">The sequence shown here is derived from an EMBL/GenBank/DDBJ whole genome shotgun (WGS) entry which is preliminary data.</text>
</comment>
<dbReference type="Gene3D" id="1.10.10.10">
    <property type="entry name" value="Winged helix-like DNA-binding domain superfamily/Winged helix DNA-binding domain"/>
    <property type="match status" value="1"/>
</dbReference>
<comment type="similarity">
    <text evidence="1">Belongs to the LysR transcriptional regulatory family.</text>
</comment>
<evidence type="ECO:0000313" key="6">
    <source>
        <dbReference type="EMBL" id="MBF5052645.1"/>
    </source>
</evidence>
<dbReference type="EMBL" id="ARXR01000007">
    <property type="protein sequence ID" value="MBF5052645.1"/>
    <property type="molecule type" value="Genomic_DNA"/>
</dbReference>
<reference evidence="6 7" key="1">
    <citation type="submission" date="2012-09" db="EMBL/GenBank/DDBJ databases">
        <title>Genome Sequence of alkane-degrading Bacterium Alcanivorax venustensis ISO4.</title>
        <authorList>
            <person name="Lai Q."/>
            <person name="Shao Z."/>
        </authorList>
    </citation>
    <scope>NUCLEOTIDE SEQUENCE [LARGE SCALE GENOMIC DNA]</scope>
    <source>
        <strain evidence="6 7">ISO4</strain>
    </source>
</reference>
<dbReference type="Pfam" id="PF03466">
    <property type="entry name" value="LysR_substrate"/>
    <property type="match status" value="1"/>
</dbReference>
<dbReference type="Pfam" id="PF00126">
    <property type="entry name" value="HTH_1"/>
    <property type="match status" value="1"/>
</dbReference>
<keyword evidence="2" id="KW-0805">Transcription regulation</keyword>
<keyword evidence="4" id="KW-0804">Transcription</keyword>
<sequence length="281" mass="31591">MDIELARTFLEIVRSGSFMAAAERLHVTQTTVTARVHNLEGQLGCRLFVRNRSGARLTTNGEQFATHASQLVRTWDAARRALPLPEGAGQVLTLGGEVSLWNPWLLNWLSALREACPNVAVRAEVGERTTLHEKLEQSVLDAALVHQPDYWPGMQVEQLMEEKLILVRRGAEEAPYVYVDWGADFRRQHDSAWPERARAAINVDLGPLALRYLLRHGGSGYFRTRVVQPYLESGELERVPAAPEFSYPVYLVYAREQNSELTASAFAALRASLMEQDEPPK</sequence>
<dbReference type="SUPFAM" id="SSF46785">
    <property type="entry name" value="Winged helix' DNA-binding domain"/>
    <property type="match status" value="1"/>
</dbReference>
<dbReference type="PRINTS" id="PR00039">
    <property type="entry name" value="HTHLYSR"/>
</dbReference>
<keyword evidence="3" id="KW-0238">DNA-binding</keyword>
<feature type="domain" description="HTH lysR-type" evidence="5">
    <location>
        <begin position="1"/>
        <end position="58"/>
    </location>
</feature>
<evidence type="ECO:0000256" key="4">
    <source>
        <dbReference type="ARBA" id="ARBA00023163"/>
    </source>
</evidence>
<dbReference type="GeneID" id="99765816"/>